<dbReference type="GeneID" id="112280639"/>
<evidence type="ECO:0000313" key="3">
    <source>
        <dbReference type="EnsemblPlants" id="Pp3c3_8960V3.1"/>
    </source>
</evidence>
<name>A0A2K1KTQ4_PHYPA</name>
<organism evidence="2">
    <name type="scientific">Physcomitrium patens</name>
    <name type="common">Spreading-leaved earth moss</name>
    <name type="synonym">Physcomitrella patens</name>
    <dbReference type="NCBI Taxonomy" id="3218"/>
    <lineage>
        <taxon>Eukaryota</taxon>
        <taxon>Viridiplantae</taxon>
        <taxon>Streptophyta</taxon>
        <taxon>Embryophyta</taxon>
        <taxon>Bryophyta</taxon>
        <taxon>Bryophytina</taxon>
        <taxon>Bryopsida</taxon>
        <taxon>Funariidae</taxon>
        <taxon>Funariales</taxon>
        <taxon>Funariaceae</taxon>
        <taxon>Physcomitrium</taxon>
    </lineage>
</organism>
<evidence type="ECO:0008006" key="5">
    <source>
        <dbReference type="Google" id="ProtNLM"/>
    </source>
</evidence>
<reference evidence="2 4" key="1">
    <citation type="journal article" date="2008" name="Science">
        <title>The Physcomitrella genome reveals evolutionary insights into the conquest of land by plants.</title>
        <authorList>
            <person name="Rensing S."/>
            <person name="Lang D."/>
            <person name="Zimmer A."/>
            <person name="Terry A."/>
            <person name="Salamov A."/>
            <person name="Shapiro H."/>
            <person name="Nishiyama T."/>
            <person name="Perroud P.-F."/>
            <person name="Lindquist E."/>
            <person name="Kamisugi Y."/>
            <person name="Tanahashi T."/>
            <person name="Sakakibara K."/>
            <person name="Fujita T."/>
            <person name="Oishi K."/>
            <person name="Shin-I T."/>
            <person name="Kuroki Y."/>
            <person name="Toyoda A."/>
            <person name="Suzuki Y."/>
            <person name="Hashimoto A."/>
            <person name="Yamaguchi K."/>
            <person name="Sugano A."/>
            <person name="Kohara Y."/>
            <person name="Fujiyama A."/>
            <person name="Anterola A."/>
            <person name="Aoki S."/>
            <person name="Ashton N."/>
            <person name="Barbazuk W.B."/>
            <person name="Barker E."/>
            <person name="Bennetzen J."/>
            <person name="Bezanilla M."/>
            <person name="Blankenship R."/>
            <person name="Cho S.H."/>
            <person name="Dutcher S."/>
            <person name="Estelle M."/>
            <person name="Fawcett J.A."/>
            <person name="Gundlach H."/>
            <person name="Hanada K."/>
            <person name="Heyl A."/>
            <person name="Hicks K.A."/>
            <person name="Hugh J."/>
            <person name="Lohr M."/>
            <person name="Mayer K."/>
            <person name="Melkozernov A."/>
            <person name="Murata T."/>
            <person name="Nelson D."/>
            <person name="Pils B."/>
            <person name="Prigge M."/>
            <person name="Reiss B."/>
            <person name="Renner T."/>
            <person name="Rombauts S."/>
            <person name="Rushton P."/>
            <person name="Sanderfoot A."/>
            <person name="Schween G."/>
            <person name="Shiu S.-H."/>
            <person name="Stueber K."/>
            <person name="Theodoulou F.L."/>
            <person name="Tu H."/>
            <person name="Van de Peer Y."/>
            <person name="Verrier P.J."/>
            <person name="Waters E."/>
            <person name="Wood A."/>
            <person name="Yang L."/>
            <person name="Cove D."/>
            <person name="Cuming A."/>
            <person name="Hasebe M."/>
            <person name="Lucas S."/>
            <person name="Mishler D.B."/>
            <person name="Reski R."/>
            <person name="Grigoriev I."/>
            <person name="Quatrano R.S."/>
            <person name="Boore J.L."/>
        </authorList>
    </citation>
    <scope>NUCLEOTIDE SEQUENCE [LARGE SCALE GENOMIC DNA]</scope>
    <source>
        <strain evidence="3 4">cv. Gransden 2004</strain>
    </source>
</reference>
<feature type="transmembrane region" description="Helical" evidence="1">
    <location>
        <begin position="325"/>
        <end position="344"/>
    </location>
</feature>
<dbReference type="RefSeq" id="XP_024372101.1">
    <property type="nucleotide sequence ID" value="XM_024516333.2"/>
</dbReference>
<dbReference type="KEGG" id="ppp:112280639"/>
<dbReference type="Gramene" id="Pp3c3_8960V3.1">
    <property type="protein sequence ID" value="Pp3c3_8960V3.1"/>
    <property type="gene ID" value="Pp3c3_8960"/>
</dbReference>
<dbReference type="InterPro" id="IPR022227">
    <property type="entry name" value="DUF3754"/>
</dbReference>
<evidence type="ECO:0000313" key="4">
    <source>
        <dbReference type="Proteomes" id="UP000006727"/>
    </source>
</evidence>
<dbReference type="Pfam" id="PF12576">
    <property type="entry name" value="DUF3754"/>
    <property type="match status" value="1"/>
</dbReference>
<dbReference type="FunCoup" id="A0A2K1KTQ4">
    <property type="interactions" value="1334"/>
</dbReference>
<dbReference type="OrthoDB" id="2020015at2759"/>
<evidence type="ECO:0000256" key="1">
    <source>
        <dbReference type="SAM" id="Phobius"/>
    </source>
</evidence>
<dbReference type="AlphaFoldDB" id="A0A2K1KTQ4"/>
<keyword evidence="1" id="KW-0812">Transmembrane</keyword>
<reference evidence="2 4" key="2">
    <citation type="journal article" date="2018" name="Plant J.">
        <title>The Physcomitrella patens chromosome-scale assembly reveals moss genome structure and evolution.</title>
        <authorList>
            <person name="Lang D."/>
            <person name="Ullrich K.K."/>
            <person name="Murat F."/>
            <person name="Fuchs J."/>
            <person name="Jenkins J."/>
            <person name="Haas F.B."/>
            <person name="Piednoel M."/>
            <person name="Gundlach H."/>
            <person name="Van Bel M."/>
            <person name="Meyberg R."/>
            <person name="Vives C."/>
            <person name="Morata J."/>
            <person name="Symeonidi A."/>
            <person name="Hiss M."/>
            <person name="Muchero W."/>
            <person name="Kamisugi Y."/>
            <person name="Saleh O."/>
            <person name="Blanc G."/>
            <person name="Decker E.L."/>
            <person name="van Gessel N."/>
            <person name="Grimwood J."/>
            <person name="Hayes R.D."/>
            <person name="Graham S.W."/>
            <person name="Gunter L.E."/>
            <person name="McDaniel S.F."/>
            <person name="Hoernstein S.N.W."/>
            <person name="Larsson A."/>
            <person name="Li F.W."/>
            <person name="Perroud P.F."/>
            <person name="Phillips J."/>
            <person name="Ranjan P."/>
            <person name="Rokshar D.S."/>
            <person name="Rothfels C.J."/>
            <person name="Schneider L."/>
            <person name="Shu S."/>
            <person name="Stevenson D.W."/>
            <person name="Thummler F."/>
            <person name="Tillich M."/>
            <person name="Villarreal Aguilar J.C."/>
            <person name="Widiez T."/>
            <person name="Wong G.K."/>
            <person name="Wymore A."/>
            <person name="Zhang Y."/>
            <person name="Zimmer A.D."/>
            <person name="Quatrano R.S."/>
            <person name="Mayer K.F.X."/>
            <person name="Goodstein D."/>
            <person name="Casacuberta J.M."/>
            <person name="Vandepoele K."/>
            <person name="Reski R."/>
            <person name="Cuming A.C."/>
            <person name="Tuskan G.A."/>
            <person name="Maumus F."/>
            <person name="Salse J."/>
            <person name="Schmutz J."/>
            <person name="Rensing S.A."/>
        </authorList>
    </citation>
    <scope>NUCLEOTIDE SEQUENCE [LARGE SCALE GENOMIC DNA]</scope>
    <source>
        <strain evidence="3 4">cv. Gransden 2004</strain>
    </source>
</reference>
<keyword evidence="4" id="KW-1185">Reference proteome</keyword>
<dbReference type="OMA" id="EYDIAQS"/>
<accession>A0A2K1KTQ4</accession>
<dbReference type="EnsemblPlants" id="Pp3c3_8960V3.1">
    <property type="protein sequence ID" value="Pp3c3_8960V3.1"/>
    <property type="gene ID" value="Pp3c3_8960"/>
</dbReference>
<dbReference type="Gramene" id="Pp3c3_8960V3.2">
    <property type="protein sequence ID" value="Pp3c3_8960V3.2"/>
    <property type="gene ID" value="Pp3c3_8960"/>
</dbReference>
<proteinExistence type="predicted"/>
<evidence type="ECO:0000313" key="2">
    <source>
        <dbReference type="EMBL" id="PNR57167.1"/>
    </source>
</evidence>
<sequence>MMQTRKDILEIDRESVIVISKSKLIDGLLNLIGPDERVEFKILCRRIESTIRAWYNLKFEEMNQLYSLFDPVHGRKKLESLHLSPAKVDKMEQRFLKTLFQVMEQSNFQILSDAEVELANAGQYLVNMPIAVNKSKLDKKLLTTFFKENKVDQVPSYADQYVIFRRGIGIDKTTDYFILPKLDLLIERTWNWFLEKLGFSKVKNEQLVHVHSLSRKRVEDQNTLQGNTQNEDKDSGADAHNLRFERIRIQNMDISFQNLFTQNTVQEPTFDRMIVVYRRASKPHHIIDPLGDRAIHIRHFRNIPLADMELVLPEKKNPGLTPMDWVKLLISALVGLVALFGSTEVGEGDVWVLLAILGGIVGYIVKIYFTFQANLVLYQNLITQSLYDKQLDSGRGTILHLCDDVIQQEVKEVIMAYFVLMSQGKATDQELDRRCEELMTTKFGEKCDFDVHDALVKLEKLDIITKDVNGRYSHQPLKKANNAIGQTTDEKVEMTIGR</sequence>
<dbReference type="PANTHER" id="PTHR33645:SF11">
    <property type="entry name" value="AMINOPEPTIDASE (DUF3754)"/>
    <property type="match status" value="1"/>
</dbReference>
<gene>
    <name evidence="3" type="primary">LOC112280639</name>
    <name evidence="2" type="ORF">PHYPA_004160</name>
</gene>
<feature type="transmembrane region" description="Helical" evidence="1">
    <location>
        <begin position="350"/>
        <end position="369"/>
    </location>
</feature>
<dbReference type="EMBL" id="ABEU02000003">
    <property type="protein sequence ID" value="PNR57167.1"/>
    <property type="molecule type" value="Genomic_DNA"/>
</dbReference>
<dbReference type="Proteomes" id="UP000006727">
    <property type="component" value="Chromosome 3"/>
</dbReference>
<protein>
    <recommendedName>
        <fullName evidence="5">Aminopeptidase</fullName>
    </recommendedName>
</protein>
<dbReference type="EnsemblPlants" id="Pp3c3_8960V3.2">
    <property type="protein sequence ID" value="Pp3c3_8960V3.2"/>
    <property type="gene ID" value="Pp3c3_8960"/>
</dbReference>
<keyword evidence="1" id="KW-1133">Transmembrane helix</keyword>
<dbReference type="EnsemblPlants" id="Pp3c3_8960V3.3">
    <property type="protein sequence ID" value="Pp3c3_8960V3.3"/>
    <property type="gene ID" value="Pp3c3_8960"/>
</dbReference>
<dbReference type="Gramene" id="Pp3c3_8960V3.3">
    <property type="protein sequence ID" value="Pp3c3_8960V3.3"/>
    <property type="gene ID" value="Pp3c3_8960"/>
</dbReference>
<keyword evidence="1" id="KW-0472">Membrane</keyword>
<dbReference type="RefSeq" id="XP_024372100.1">
    <property type="nucleotide sequence ID" value="XM_024516332.2"/>
</dbReference>
<dbReference type="PaxDb" id="3218-PP1S140_106V6.1"/>
<dbReference type="PANTHER" id="PTHR33645">
    <property type="entry name" value="AMINOPEPTIDASE (DUF3754)"/>
    <property type="match status" value="1"/>
</dbReference>
<reference evidence="3" key="3">
    <citation type="submission" date="2020-12" db="UniProtKB">
        <authorList>
            <consortium name="EnsemblPlants"/>
        </authorList>
    </citation>
    <scope>IDENTIFICATION</scope>
</reference>